<name>A0A091ATY2_9GAMM</name>
<reference evidence="3 4" key="1">
    <citation type="submission" date="2013-09" db="EMBL/GenBank/DDBJ databases">
        <title>Genome sequencing of Arenimonas oryziterrae.</title>
        <authorList>
            <person name="Chen F."/>
            <person name="Wang G."/>
        </authorList>
    </citation>
    <scope>NUCLEOTIDE SEQUENCE [LARGE SCALE GENOMIC DNA]</scope>
    <source>
        <strain evidence="3 4">YC6267</strain>
    </source>
</reference>
<organism evidence="3 4">
    <name type="scientific">Arenimonas oryziterrae DSM 21050 = YC6267</name>
    <dbReference type="NCBI Taxonomy" id="1121015"/>
    <lineage>
        <taxon>Bacteria</taxon>
        <taxon>Pseudomonadati</taxon>
        <taxon>Pseudomonadota</taxon>
        <taxon>Gammaproteobacteria</taxon>
        <taxon>Lysobacterales</taxon>
        <taxon>Lysobacteraceae</taxon>
        <taxon>Arenimonas</taxon>
    </lineage>
</organism>
<feature type="compositionally biased region" description="Low complexity" evidence="1">
    <location>
        <begin position="173"/>
        <end position="191"/>
    </location>
</feature>
<dbReference type="RefSeq" id="WP_026802704.1">
    <property type="nucleotide sequence ID" value="NZ_ATVD01000006.1"/>
</dbReference>
<gene>
    <name evidence="3" type="ORF">N789_13455</name>
</gene>
<evidence type="ECO:0000313" key="3">
    <source>
        <dbReference type="EMBL" id="KFN42642.1"/>
    </source>
</evidence>
<evidence type="ECO:0000313" key="4">
    <source>
        <dbReference type="Proteomes" id="UP000029385"/>
    </source>
</evidence>
<dbReference type="Proteomes" id="UP000029385">
    <property type="component" value="Unassembled WGS sequence"/>
</dbReference>
<protein>
    <submittedName>
        <fullName evidence="3">Uncharacterized protein</fullName>
    </submittedName>
</protein>
<feature type="chain" id="PRO_5001869035" evidence="2">
    <location>
        <begin position="22"/>
        <end position="271"/>
    </location>
</feature>
<feature type="signal peptide" evidence="2">
    <location>
        <begin position="1"/>
        <end position="21"/>
    </location>
</feature>
<evidence type="ECO:0000256" key="1">
    <source>
        <dbReference type="SAM" id="MobiDB-lite"/>
    </source>
</evidence>
<proteinExistence type="predicted"/>
<dbReference type="OrthoDB" id="5393649at2"/>
<dbReference type="eggNOG" id="ENOG5030QAU">
    <property type="taxonomic scope" value="Bacteria"/>
</dbReference>
<evidence type="ECO:0000256" key="2">
    <source>
        <dbReference type="SAM" id="SignalP"/>
    </source>
</evidence>
<dbReference type="STRING" id="1121015.GCA_000420545_02735"/>
<sequence length="271" mass="29673">MKRSLALLLSLLSLLPLSACARSANLVDVQVVDLDAGNTLPRWPYRGREYLEGQPGHRFSVTLQNLTGERVLAVLSVDGVNAISGQTASAAQSGYVLEPWQRVEIRGWRKNYSEVAEFYFTDLPDSYAARTGRAQNVGVVGVAAFRERRYEPTPYYPAPSVSERDAGAPAPYARGNASAASDAAAEAPSAARSERRATAQQIGTGHGERRYDPVTQTVFERESSRPNQVVSLFYDSTDALADRGVIPSRGYRRDGRPDPFPVGFVPDPPRW</sequence>
<feature type="region of interest" description="Disordered" evidence="1">
    <location>
        <begin position="247"/>
        <end position="271"/>
    </location>
</feature>
<comment type="caution">
    <text evidence="3">The sequence shown here is derived from an EMBL/GenBank/DDBJ whole genome shotgun (WGS) entry which is preliminary data.</text>
</comment>
<dbReference type="AlphaFoldDB" id="A0A091ATY2"/>
<accession>A0A091ATY2</accession>
<feature type="region of interest" description="Disordered" evidence="1">
    <location>
        <begin position="153"/>
        <end position="209"/>
    </location>
</feature>
<dbReference type="EMBL" id="AVCI01000009">
    <property type="protein sequence ID" value="KFN42642.1"/>
    <property type="molecule type" value="Genomic_DNA"/>
</dbReference>
<keyword evidence="2" id="KW-0732">Signal</keyword>
<dbReference type="PATRIC" id="fig|1121015.4.peg.2164"/>
<keyword evidence="4" id="KW-1185">Reference proteome</keyword>